<reference evidence="2" key="1">
    <citation type="submission" date="2019-09" db="EMBL/GenBank/DDBJ databases">
        <title>Antimicrobial potential of Antarctic Bacteria.</title>
        <authorList>
            <person name="Benaud N."/>
            <person name="Edwards R.J."/>
            <person name="Ferrari B.C."/>
        </authorList>
    </citation>
    <scope>NUCLEOTIDE SEQUENCE [LARGE SCALE GENOMIC DNA]</scope>
    <source>
        <strain evidence="2">SPB151</strain>
    </source>
</reference>
<gene>
    <name evidence="1" type="ORF">F1D05_02655</name>
</gene>
<accession>A0A7G6WSP6</accession>
<dbReference type="Proteomes" id="UP000515563">
    <property type="component" value="Chromosome"/>
</dbReference>
<dbReference type="EMBL" id="CP043661">
    <property type="protein sequence ID" value="QNE17011.1"/>
    <property type="molecule type" value="Genomic_DNA"/>
</dbReference>
<dbReference type="KEGG" id="kqi:F1D05_02655"/>
<dbReference type="RefSeq" id="WP_185445846.1">
    <property type="nucleotide sequence ID" value="NZ_CP043661.1"/>
</dbReference>
<reference evidence="1 2" key="2">
    <citation type="journal article" date="2020" name="Microbiol. Resour. Announc.">
        <title>Antarctic desert soil bacteria exhibit high novel natural product potential, evaluated through long-read genome sequencing and comparative genomics.</title>
        <authorList>
            <person name="Benaud N."/>
            <person name="Edwards R.J."/>
            <person name="Amos T.G."/>
            <person name="D'Agostino P.M."/>
            <person name="Gutierrez-Chavez C."/>
            <person name="Montgomery K."/>
            <person name="Nicetic I."/>
            <person name="Ferrari B.C."/>
        </authorList>
    </citation>
    <scope>NUCLEOTIDE SEQUENCE [LARGE SCALE GENOMIC DNA]</scope>
    <source>
        <strain evidence="1 2">SPB151</strain>
    </source>
</reference>
<evidence type="ECO:0000313" key="2">
    <source>
        <dbReference type="Proteomes" id="UP000515563"/>
    </source>
</evidence>
<dbReference type="AlphaFoldDB" id="A0A7G6WSP6"/>
<protein>
    <submittedName>
        <fullName evidence="1">Uncharacterized protein</fullName>
    </submittedName>
</protein>
<proteinExistence type="predicted"/>
<keyword evidence="2" id="KW-1185">Reference proteome</keyword>
<sequence>MDEQDLGETGDLGRCRIGRQVRLGFGELDGRRPGRRLRDGAEMGREDLDGWNRLHRAQLVQGVIQRRVVVHGDDQVAVGLLQEPARRVKMELTQRGFGCGGEVGDEMPGSWLQDVDQPIRGDGRIENDQGIALGEYVREHTQRHHPPSGISWTAQHENSLGAKTTEQYAVVSRLGEPPGEFSAVAGRHWPADQWTRQLGQGVDLHDLVARHDIAADARLTEHVRAACQQMRCTRTELSGGFVGCHKLVVGGCRADVSFLCLGCHAGPPCTVLFPPTASPWTVTAPLKKFPEAGGEGCAGG</sequence>
<organism evidence="1 2">
    <name type="scientific">Kribbella qitaiheensis</name>
    <dbReference type="NCBI Taxonomy" id="1544730"/>
    <lineage>
        <taxon>Bacteria</taxon>
        <taxon>Bacillati</taxon>
        <taxon>Actinomycetota</taxon>
        <taxon>Actinomycetes</taxon>
        <taxon>Propionibacteriales</taxon>
        <taxon>Kribbellaceae</taxon>
        <taxon>Kribbella</taxon>
    </lineage>
</organism>
<name>A0A7G6WSP6_9ACTN</name>
<evidence type="ECO:0000313" key="1">
    <source>
        <dbReference type="EMBL" id="QNE17011.1"/>
    </source>
</evidence>